<comment type="subcellular location">
    <subcellularLocation>
        <location evidence="1">Membrane</location>
        <topology evidence="1">Single-pass membrane protein</topology>
    </subcellularLocation>
</comment>
<protein>
    <recommendedName>
        <fullName evidence="4">Ig-like domain-containing protein</fullName>
    </recommendedName>
</protein>
<sequence length="206" mass="23205">MNAKTLHRFFPIVPPEEVKILDIQTPQVEDETYRIICESSGSRPSVNTSWYMDGRIIADSKVFREGIKTRSTVQVTLMAADNGARLTCRVKNDLVPSYIMEDSITLNVLYRPQVHLSLGENLNVAAIHEGVDVYFECSVASNPKKYQIQWFKNDQELFHNISKGIILSNMSLVLQKVTHNTGGSYRCSAYNSQGRGASDAIYLNIK</sequence>
<dbReference type="SUPFAM" id="SSF48726">
    <property type="entry name" value="Immunoglobulin"/>
    <property type="match status" value="2"/>
</dbReference>
<evidence type="ECO:0000256" key="1">
    <source>
        <dbReference type="ARBA" id="ARBA00004167"/>
    </source>
</evidence>
<dbReference type="AlphaFoldDB" id="A0AAV2QFR0"/>
<dbReference type="Gene3D" id="2.60.40.10">
    <property type="entry name" value="Immunoglobulins"/>
    <property type="match status" value="2"/>
</dbReference>
<dbReference type="InterPro" id="IPR003598">
    <property type="entry name" value="Ig_sub2"/>
</dbReference>
<evidence type="ECO:0000256" key="3">
    <source>
        <dbReference type="ARBA" id="ARBA00023157"/>
    </source>
</evidence>
<dbReference type="GO" id="GO:0016020">
    <property type="term" value="C:membrane"/>
    <property type="evidence" value="ECO:0007669"/>
    <property type="project" value="UniProtKB-SubCell"/>
</dbReference>
<dbReference type="Pfam" id="PF13927">
    <property type="entry name" value="Ig_3"/>
    <property type="match status" value="1"/>
</dbReference>
<dbReference type="SMART" id="SM00409">
    <property type="entry name" value="IG"/>
    <property type="match status" value="1"/>
</dbReference>
<dbReference type="InterPro" id="IPR007110">
    <property type="entry name" value="Ig-like_dom"/>
</dbReference>
<keyword evidence="6" id="KW-1185">Reference proteome</keyword>
<keyword evidence="3" id="KW-1015">Disulfide bond</keyword>
<dbReference type="InterPro" id="IPR013162">
    <property type="entry name" value="CD80_C2-set"/>
</dbReference>
<dbReference type="PANTHER" id="PTHR23278:SF32">
    <property type="entry name" value="NEUROMUSCULIN, ISOFORM E"/>
    <property type="match status" value="1"/>
</dbReference>
<dbReference type="PANTHER" id="PTHR23278">
    <property type="entry name" value="SIDESTEP PROTEIN"/>
    <property type="match status" value="1"/>
</dbReference>
<accession>A0AAV2QFR0</accession>
<evidence type="ECO:0000259" key="4">
    <source>
        <dbReference type="PROSITE" id="PS50835"/>
    </source>
</evidence>
<evidence type="ECO:0000313" key="6">
    <source>
        <dbReference type="Proteomes" id="UP001497623"/>
    </source>
</evidence>
<name>A0AAV2QFR0_MEGNR</name>
<dbReference type="Proteomes" id="UP001497623">
    <property type="component" value="Unassembled WGS sequence"/>
</dbReference>
<gene>
    <name evidence="5" type="ORF">MNOR_LOCUS10980</name>
</gene>
<proteinExistence type="predicted"/>
<evidence type="ECO:0000313" key="5">
    <source>
        <dbReference type="EMBL" id="CAL4079386.1"/>
    </source>
</evidence>
<evidence type="ECO:0000256" key="2">
    <source>
        <dbReference type="ARBA" id="ARBA00023136"/>
    </source>
</evidence>
<dbReference type="EMBL" id="CAXKWB010005674">
    <property type="protein sequence ID" value="CAL4079386.1"/>
    <property type="molecule type" value="Genomic_DNA"/>
</dbReference>
<feature type="non-terminal residue" evidence="5">
    <location>
        <position position="206"/>
    </location>
</feature>
<comment type="caution">
    <text evidence="5">The sequence shown here is derived from an EMBL/GenBank/DDBJ whole genome shotgun (WGS) entry which is preliminary data.</text>
</comment>
<dbReference type="PROSITE" id="PS50835">
    <property type="entry name" value="IG_LIKE"/>
    <property type="match status" value="2"/>
</dbReference>
<reference evidence="5 6" key="1">
    <citation type="submission" date="2024-05" db="EMBL/GenBank/DDBJ databases">
        <authorList>
            <person name="Wallberg A."/>
        </authorList>
    </citation>
    <scope>NUCLEOTIDE SEQUENCE [LARGE SCALE GENOMIC DNA]</scope>
</reference>
<keyword evidence="2" id="KW-0472">Membrane</keyword>
<dbReference type="Pfam" id="PF08205">
    <property type="entry name" value="C2-set_2"/>
    <property type="match status" value="1"/>
</dbReference>
<dbReference type="SMART" id="SM00408">
    <property type="entry name" value="IGc2"/>
    <property type="match status" value="1"/>
</dbReference>
<organism evidence="5 6">
    <name type="scientific">Meganyctiphanes norvegica</name>
    <name type="common">Northern krill</name>
    <name type="synonym">Thysanopoda norvegica</name>
    <dbReference type="NCBI Taxonomy" id="48144"/>
    <lineage>
        <taxon>Eukaryota</taxon>
        <taxon>Metazoa</taxon>
        <taxon>Ecdysozoa</taxon>
        <taxon>Arthropoda</taxon>
        <taxon>Crustacea</taxon>
        <taxon>Multicrustacea</taxon>
        <taxon>Malacostraca</taxon>
        <taxon>Eumalacostraca</taxon>
        <taxon>Eucarida</taxon>
        <taxon>Euphausiacea</taxon>
        <taxon>Euphausiidae</taxon>
        <taxon>Meganyctiphanes</taxon>
    </lineage>
</organism>
<dbReference type="InterPro" id="IPR036179">
    <property type="entry name" value="Ig-like_dom_sf"/>
</dbReference>
<dbReference type="InterPro" id="IPR003599">
    <property type="entry name" value="Ig_sub"/>
</dbReference>
<dbReference type="InterPro" id="IPR013783">
    <property type="entry name" value="Ig-like_fold"/>
</dbReference>
<feature type="domain" description="Ig-like" evidence="4">
    <location>
        <begin position="15"/>
        <end position="105"/>
    </location>
</feature>
<feature type="domain" description="Ig-like" evidence="4">
    <location>
        <begin position="112"/>
        <end position="204"/>
    </location>
</feature>